<keyword evidence="1" id="KW-0812">Transmembrane</keyword>
<dbReference type="InterPro" id="IPR021560">
    <property type="entry name" value="DUF3021"/>
</dbReference>
<reference evidence="2 3" key="1">
    <citation type="submission" date="2020-01" db="EMBL/GenBank/DDBJ databases">
        <authorList>
            <person name="Liu G."/>
            <person name="Liu B."/>
        </authorList>
    </citation>
    <scope>NUCLEOTIDE SEQUENCE [LARGE SCALE GENOMIC DNA]</scope>
    <source>
        <strain evidence="2 3">FJAT-51161</strain>
    </source>
</reference>
<dbReference type="Pfam" id="PF11457">
    <property type="entry name" value="DUF3021"/>
    <property type="match status" value="1"/>
</dbReference>
<proteinExistence type="predicted"/>
<dbReference type="EMBL" id="CP067341">
    <property type="protein sequence ID" value="QQP13984.1"/>
    <property type="molecule type" value="Genomic_DNA"/>
</dbReference>
<evidence type="ECO:0000313" key="2">
    <source>
        <dbReference type="EMBL" id="QQP13984.1"/>
    </source>
</evidence>
<keyword evidence="3" id="KW-1185">Reference proteome</keyword>
<accession>A0ABX7B0M3</accession>
<sequence length="134" mass="15147">MKMLRLMIIGLLMSLSSSYVLVTISLISNNAVGSGAELLEQIIIAIILGIVIGPLSFIYDIERLQFITQLILHFIAVTLCVMVAGYFGRWFEHSGITYVLISEVIIYFIVWCIIYVLQLIDIAEINHAIQKRKD</sequence>
<keyword evidence="1" id="KW-1133">Transmembrane helix</keyword>
<name>A0ABX7B0M3_9BACI</name>
<gene>
    <name evidence="2" type="ORF">FJQ98_08150</name>
</gene>
<dbReference type="RefSeq" id="WP_053595084.1">
    <property type="nucleotide sequence ID" value="NZ_CP067341.1"/>
</dbReference>
<feature type="transmembrane region" description="Helical" evidence="1">
    <location>
        <begin position="42"/>
        <end position="59"/>
    </location>
</feature>
<evidence type="ECO:0000313" key="3">
    <source>
        <dbReference type="Proteomes" id="UP000596049"/>
    </source>
</evidence>
<dbReference type="Proteomes" id="UP000596049">
    <property type="component" value="Chromosome"/>
</dbReference>
<organism evidence="2 3">
    <name type="scientific">Lysinibacillus agricola</name>
    <dbReference type="NCBI Taxonomy" id="2590012"/>
    <lineage>
        <taxon>Bacteria</taxon>
        <taxon>Bacillati</taxon>
        <taxon>Bacillota</taxon>
        <taxon>Bacilli</taxon>
        <taxon>Bacillales</taxon>
        <taxon>Bacillaceae</taxon>
        <taxon>Lysinibacillus</taxon>
    </lineage>
</organism>
<feature type="transmembrane region" description="Helical" evidence="1">
    <location>
        <begin position="71"/>
        <end position="90"/>
    </location>
</feature>
<feature type="transmembrane region" description="Helical" evidence="1">
    <location>
        <begin position="96"/>
        <end position="117"/>
    </location>
</feature>
<protein>
    <submittedName>
        <fullName evidence="2">DUF3021 domain-containing protein</fullName>
    </submittedName>
</protein>
<evidence type="ECO:0000256" key="1">
    <source>
        <dbReference type="SAM" id="Phobius"/>
    </source>
</evidence>
<keyword evidence="1" id="KW-0472">Membrane</keyword>